<evidence type="ECO:0000256" key="3">
    <source>
        <dbReference type="ARBA" id="ARBA00022670"/>
    </source>
</evidence>
<comment type="caution">
    <text evidence="7">Lacks conserved residue(s) required for the propagation of feature annotation.</text>
</comment>
<dbReference type="GO" id="GO:0006508">
    <property type="term" value="P:proteolysis"/>
    <property type="evidence" value="ECO:0007669"/>
    <property type="project" value="UniProtKB-KW"/>
</dbReference>
<evidence type="ECO:0000313" key="10">
    <source>
        <dbReference type="EMBL" id="MDR8525620.1"/>
    </source>
</evidence>
<dbReference type="GO" id="GO:0008270">
    <property type="term" value="F:zinc ion binding"/>
    <property type="evidence" value="ECO:0007669"/>
    <property type="project" value="InterPro"/>
</dbReference>
<reference evidence="10" key="2">
    <citation type="submission" date="2022-11" db="EMBL/GenBank/DDBJ databases">
        <title>Prophages regulate Shewanella fidelis motility and biofilm formation: implications for gut colonization dynamics in Ciona robusta.</title>
        <authorList>
            <person name="Natarajan O."/>
            <person name="Gibboney S.L."/>
            <person name="Young M.N."/>
            <person name="Lim S.J."/>
            <person name="Pluta N."/>
            <person name="Atkinson C.G.F."/>
            <person name="Leigh B.A."/>
            <person name="Liberti A."/>
            <person name="Kees E."/>
            <person name="Breitbart M."/>
            <person name="Gralnick J."/>
            <person name="Dishaw L.J."/>
        </authorList>
    </citation>
    <scope>NUCLEOTIDE SEQUENCE</scope>
    <source>
        <strain evidence="10">3313</strain>
    </source>
</reference>
<proteinExistence type="inferred from homology"/>
<evidence type="ECO:0000259" key="9">
    <source>
        <dbReference type="PROSITE" id="PS52035"/>
    </source>
</evidence>
<evidence type="ECO:0000256" key="2">
    <source>
        <dbReference type="ARBA" id="ARBA00005988"/>
    </source>
</evidence>
<accession>A0AAW8NTP5</accession>
<evidence type="ECO:0000256" key="8">
    <source>
        <dbReference type="SAM" id="SignalP"/>
    </source>
</evidence>
<dbReference type="PROSITE" id="PS52035">
    <property type="entry name" value="PEPTIDASE_M14"/>
    <property type="match status" value="1"/>
</dbReference>
<keyword evidence="5" id="KW-0862">Zinc</keyword>
<keyword evidence="6" id="KW-0482">Metalloprotease</keyword>
<feature type="chain" id="PRO_5043454550" evidence="8">
    <location>
        <begin position="23"/>
        <end position="846"/>
    </location>
</feature>
<dbReference type="Proteomes" id="UP001271263">
    <property type="component" value="Unassembled WGS sequence"/>
</dbReference>
<dbReference type="PANTHER" id="PTHR11705:SF143">
    <property type="entry name" value="SLL0236 PROTEIN"/>
    <property type="match status" value="1"/>
</dbReference>
<evidence type="ECO:0000256" key="7">
    <source>
        <dbReference type="PROSITE-ProRule" id="PRU01379"/>
    </source>
</evidence>
<reference evidence="11 13" key="1">
    <citation type="journal article" date="2022" name="bioRxiv">
        <title>Prophages regulate Shewanella fidelis 3313 motility and biofilm formation: implications for gut colonization dynamics in Ciona robusta.</title>
        <authorList>
            <person name="Natarajan O."/>
            <person name="Gibboney S.L."/>
            <person name="Young M.N."/>
            <person name="Lim S.J."/>
            <person name="Pluta N."/>
            <person name="Atkinson C.G."/>
            <person name="Leigh B.A."/>
            <person name="Liberti A."/>
            <person name="Kees E.D."/>
            <person name="Breitbart M."/>
            <person name="Gralnick J.A."/>
            <person name="Dishaw L.J."/>
        </authorList>
    </citation>
    <scope>NUCLEOTIDE SEQUENCE [LARGE SCALE GENOMIC DNA]</scope>
    <source>
        <strain evidence="11 13">JG4066</strain>
    </source>
</reference>
<dbReference type="InterPro" id="IPR000834">
    <property type="entry name" value="Peptidase_M14"/>
</dbReference>
<keyword evidence="3" id="KW-0645">Protease</keyword>
<dbReference type="AlphaFoldDB" id="A0AAW8NTP5"/>
<evidence type="ECO:0000256" key="4">
    <source>
        <dbReference type="ARBA" id="ARBA00022801"/>
    </source>
</evidence>
<dbReference type="EMBL" id="JAPMLE010000001">
    <property type="protein sequence ID" value="MDR8525620.1"/>
    <property type="molecule type" value="Genomic_DNA"/>
</dbReference>
<keyword evidence="4" id="KW-0378">Hydrolase</keyword>
<dbReference type="GO" id="GO:0005615">
    <property type="term" value="C:extracellular space"/>
    <property type="evidence" value="ECO:0007669"/>
    <property type="project" value="TreeGrafter"/>
</dbReference>
<dbReference type="GO" id="GO:0004181">
    <property type="term" value="F:metallocarboxypeptidase activity"/>
    <property type="evidence" value="ECO:0007669"/>
    <property type="project" value="InterPro"/>
</dbReference>
<keyword evidence="10" id="KW-0121">Carboxypeptidase</keyword>
<dbReference type="RefSeq" id="WP_310655700.1">
    <property type="nucleotide sequence ID" value="NZ_JAPMLA010000004.1"/>
</dbReference>
<comment type="cofactor">
    <cofactor evidence="1">
        <name>Zn(2+)</name>
        <dbReference type="ChEBI" id="CHEBI:29105"/>
    </cofactor>
</comment>
<dbReference type="PANTHER" id="PTHR11705">
    <property type="entry name" value="PROTEASE FAMILY M14 CARBOXYPEPTIDASE A,B"/>
    <property type="match status" value="1"/>
</dbReference>
<comment type="similarity">
    <text evidence="2 7">Belongs to the peptidase M14 family.</text>
</comment>
<evidence type="ECO:0000313" key="11">
    <source>
        <dbReference type="EMBL" id="MDW4825335.1"/>
    </source>
</evidence>
<dbReference type="InterPro" id="IPR029062">
    <property type="entry name" value="Class_I_gatase-like"/>
</dbReference>
<keyword evidence="8" id="KW-0732">Signal</keyword>
<dbReference type="Proteomes" id="UP001259340">
    <property type="component" value="Unassembled WGS sequence"/>
</dbReference>
<evidence type="ECO:0000313" key="12">
    <source>
        <dbReference type="Proteomes" id="UP001259340"/>
    </source>
</evidence>
<protein>
    <submittedName>
        <fullName evidence="10">M14 family zinc carboxypeptidase</fullName>
    </submittedName>
</protein>
<dbReference type="EMBL" id="JAPMLD010000006">
    <property type="protein sequence ID" value="MDW4825335.1"/>
    <property type="molecule type" value="Genomic_DNA"/>
</dbReference>
<dbReference type="SUPFAM" id="SSF53187">
    <property type="entry name" value="Zn-dependent exopeptidases"/>
    <property type="match status" value="1"/>
</dbReference>
<sequence length="846" mass="94442">MLRIGLAFLCAFLILPAFFAAASKTRLTDNPLYGVTTTSPEAFLGYPLGERLLRHDQINYYLKQIASENPRVSLEQTGQSHEARQQLTAVITSRNNQAKLDQILAQRQQIKYQGKQQGPMVIWLAYSIHGDESSGAHSAIKLSHMLATSEEKWVKELLDNAVVLITPTQNPDGFDRFSTWANGYAGKIPVSDPNHKEHKQGWPSGRSNHYLADLNRDWLFLRHPASQGRVALFHRWQPHYVGDFHEMGHNQTYFFQPGVPERTHPLTSSENQKITAKLAAYHQAELDNKKQRYFSRQLFDDFFYGKGSTYPDINGAVGVLFEQASARGQQQDSVNGLVTFQEAIDNQYATSISSLKGALALKSELEAYQADFFKNKHQQAAKKQPRQAGLLVSANHDSGRIKALTSLLTQHKIAYYYLTHTLSQGGLDFEVNNSIFIPNKQAQSSLLKAMFDNRTNFIDPTFYDISTWNLEHAFGLTLRRNVKLELSVLSQTQPTFTNEKLNDSAVAILIDWRQSQATLLLQQLLDRDILVKFAAKPFSMQLNNKDVDFVAGSLQIPLKQDNYQANELGNIVSQLASELKVKLVAVNTSAASRGIDLGSPDFELIKPIRPLLIGGKGTSTSEVGQLWYYLDNVLGVATTLVDINQLSSINLSDYSHVLLADGRYQTLDERFARKLGQFANDGGVIIAQKGALNWLDKSNLLKASLRSDRFYKQLFDADGLTFDERSAFKAKQAIGGAIVELKLDPTHPINFGLNGDRLPILKNKVLGFAQNAAPFSIAAKYASQPLLSGYLAQEYQSSFSNSPAIIVESRNKGAIVALADNLLFRNIWLGSEKLYANALYFIPALN</sequence>
<keyword evidence="13" id="KW-1185">Reference proteome</keyword>
<evidence type="ECO:0000256" key="5">
    <source>
        <dbReference type="ARBA" id="ARBA00022833"/>
    </source>
</evidence>
<evidence type="ECO:0000256" key="1">
    <source>
        <dbReference type="ARBA" id="ARBA00001947"/>
    </source>
</evidence>
<evidence type="ECO:0000313" key="13">
    <source>
        <dbReference type="Proteomes" id="UP001271263"/>
    </source>
</evidence>
<dbReference type="Pfam" id="PF00246">
    <property type="entry name" value="Peptidase_M14"/>
    <property type="match status" value="1"/>
</dbReference>
<feature type="domain" description="Peptidase M14" evidence="9">
    <location>
        <begin position="51"/>
        <end position="344"/>
    </location>
</feature>
<name>A0AAW8NTP5_9GAMM</name>
<evidence type="ECO:0000256" key="6">
    <source>
        <dbReference type="ARBA" id="ARBA00023049"/>
    </source>
</evidence>
<dbReference type="SMART" id="SM00631">
    <property type="entry name" value="Zn_pept"/>
    <property type="match status" value="1"/>
</dbReference>
<dbReference type="SUPFAM" id="SSF52317">
    <property type="entry name" value="Class I glutamine amidotransferase-like"/>
    <property type="match status" value="1"/>
</dbReference>
<gene>
    <name evidence="10" type="ORF">OS133_18555</name>
    <name evidence="11" type="ORF">OS134_14795</name>
</gene>
<feature type="signal peptide" evidence="8">
    <location>
        <begin position="1"/>
        <end position="22"/>
    </location>
</feature>
<dbReference type="Gene3D" id="3.40.630.10">
    <property type="entry name" value="Zn peptidases"/>
    <property type="match status" value="1"/>
</dbReference>
<organism evidence="10 12">
    <name type="scientific">Shewanella fidelis</name>
    <dbReference type="NCBI Taxonomy" id="173509"/>
    <lineage>
        <taxon>Bacteria</taxon>
        <taxon>Pseudomonadati</taxon>
        <taxon>Pseudomonadota</taxon>
        <taxon>Gammaproteobacteria</taxon>
        <taxon>Alteromonadales</taxon>
        <taxon>Shewanellaceae</taxon>
        <taxon>Shewanella</taxon>
    </lineage>
</organism>
<comment type="caution">
    <text evidence="10">The sequence shown here is derived from an EMBL/GenBank/DDBJ whole genome shotgun (WGS) entry which is preliminary data.</text>
</comment>